<evidence type="ECO:0000259" key="5">
    <source>
        <dbReference type="PROSITE" id="PS00486"/>
    </source>
</evidence>
<proteinExistence type="inferred from homology"/>
<dbReference type="EMBL" id="CAAALY010051973">
    <property type="protein sequence ID" value="VEL21567.1"/>
    <property type="molecule type" value="Genomic_DNA"/>
</dbReference>
<comment type="caution">
    <text evidence="6">The sequence shown here is derived from an EMBL/GenBank/DDBJ whole genome shotgun (WGS) entry which is preliminary data.</text>
</comment>
<dbReference type="SUPFAM" id="SSF52540">
    <property type="entry name" value="P-loop containing nucleoside triphosphate hydrolases"/>
    <property type="match status" value="1"/>
</dbReference>
<dbReference type="OrthoDB" id="10252754at2759"/>
<dbReference type="SMART" id="SM00534">
    <property type="entry name" value="MUTSac"/>
    <property type="match status" value="1"/>
</dbReference>
<evidence type="ECO:0000256" key="4">
    <source>
        <dbReference type="ARBA" id="ARBA00023125"/>
    </source>
</evidence>
<dbReference type="Proteomes" id="UP000784294">
    <property type="component" value="Unassembled WGS sequence"/>
</dbReference>
<dbReference type="InterPro" id="IPR045076">
    <property type="entry name" value="MutS"/>
</dbReference>
<evidence type="ECO:0000313" key="6">
    <source>
        <dbReference type="EMBL" id="VEL21567.1"/>
    </source>
</evidence>
<evidence type="ECO:0000256" key="3">
    <source>
        <dbReference type="ARBA" id="ARBA00022840"/>
    </source>
</evidence>
<name>A0A448WVY7_9PLAT</name>
<accession>A0A448WVY7</accession>
<evidence type="ECO:0000313" key="7">
    <source>
        <dbReference type="Proteomes" id="UP000784294"/>
    </source>
</evidence>
<protein>
    <recommendedName>
        <fullName evidence="5">DNA mismatch repair proteins mutS family domain-containing protein</fullName>
    </recommendedName>
</protein>
<dbReference type="GO" id="GO:0140664">
    <property type="term" value="F:ATP-dependent DNA damage sensor activity"/>
    <property type="evidence" value="ECO:0007669"/>
    <property type="project" value="InterPro"/>
</dbReference>
<dbReference type="GO" id="GO:0030983">
    <property type="term" value="F:mismatched DNA binding"/>
    <property type="evidence" value="ECO:0007669"/>
    <property type="project" value="InterPro"/>
</dbReference>
<organism evidence="6 7">
    <name type="scientific">Protopolystoma xenopodis</name>
    <dbReference type="NCBI Taxonomy" id="117903"/>
    <lineage>
        <taxon>Eukaryota</taxon>
        <taxon>Metazoa</taxon>
        <taxon>Spiralia</taxon>
        <taxon>Lophotrochozoa</taxon>
        <taxon>Platyhelminthes</taxon>
        <taxon>Monogenea</taxon>
        <taxon>Polyopisthocotylea</taxon>
        <taxon>Polystomatidea</taxon>
        <taxon>Polystomatidae</taxon>
        <taxon>Protopolystoma</taxon>
    </lineage>
</organism>
<keyword evidence="3" id="KW-0067">ATP-binding</keyword>
<keyword evidence="2" id="KW-0547">Nucleotide-binding</keyword>
<feature type="domain" description="DNA mismatch repair proteins mutS family" evidence="5">
    <location>
        <begin position="75"/>
        <end position="91"/>
    </location>
</feature>
<keyword evidence="7" id="KW-1185">Reference proteome</keyword>
<evidence type="ECO:0000256" key="2">
    <source>
        <dbReference type="ARBA" id="ARBA00022741"/>
    </source>
</evidence>
<keyword evidence="4" id="KW-0238">DNA-binding</keyword>
<gene>
    <name evidence="6" type="ORF">PXEA_LOCUS15007</name>
</gene>
<dbReference type="PANTHER" id="PTHR11361">
    <property type="entry name" value="DNA MISMATCH REPAIR PROTEIN MUTS FAMILY MEMBER"/>
    <property type="match status" value="1"/>
</dbReference>
<dbReference type="AlphaFoldDB" id="A0A448WVY7"/>
<dbReference type="PROSITE" id="PS00486">
    <property type="entry name" value="DNA_MISMATCH_REPAIR_2"/>
    <property type="match status" value="1"/>
</dbReference>
<sequence length="121" mass="13281">MKTCECQVDIFRYPVVVRATTYMGCRIPAERCRLTAVDRVFTRLGASDRLLAGESTFMVELAETAAIIRHASRHSLVLMDELGRGTSTHDGAALAGAVLHRLSTGNLALSPHQVRYTSSYL</sequence>
<dbReference type="Gene3D" id="3.40.50.300">
    <property type="entry name" value="P-loop containing nucleotide triphosphate hydrolases"/>
    <property type="match status" value="1"/>
</dbReference>
<dbReference type="GO" id="GO:0005524">
    <property type="term" value="F:ATP binding"/>
    <property type="evidence" value="ECO:0007669"/>
    <property type="project" value="UniProtKB-KW"/>
</dbReference>
<comment type="similarity">
    <text evidence="1">Belongs to the DNA mismatch repair MutS family.</text>
</comment>
<evidence type="ECO:0000256" key="1">
    <source>
        <dbReference type="ARBA" id="ARBA00006271"/>
    </source>
</evidence>
<dbReference type="PANTHER" id="PTHR11361:SF148">
    <property type="entry name" value="DNA MISMATCH REPAIR PROTEIN MSH6"/>
    <property type="match status" value="1"/>
</dbReference>
<dbReference type="InterPro" id="IPR027417">
    <property type="entry name" value="P-loop_NTPase"/>
</dbReference>
<dbReference type="GO" id="GO:0032301">
    <property type="term" value="C:MutSalpha complex"/>
    <property type="evidence" value="ECO:0007669"/>
    <property type="project" value="TreeGrafter"/>
</dbReference>
<dbReference type="InterPro" id="IPR000432">
    <property type="entry name" value="DNA_mismatch_repair_MutS_C"/>
</dbReference>
<dbReference type="GO" id="GO:0006298">
    <property type="term" value="P:mismatch repair"/>
    <property type="evidence" value="ECO:0007669"/>
    <property type="project" value="InterPro"/>
</dbReference>
<reference evidence="6" key="1">
    <citation type="submission" date="2018-11" db="EMBL/GenBank/DDBJ databases">
        <authorList>
            <consortium name="Pathogen Informatics"/>
        </authorList>
    </citation>
    <scope>NUCLEOTIDE SEQUENCE</scope>
</reference>
<dbReference type="Pfam" id="PF00488">
    <property type="entry name" value="MutS_V"/>
    <property type="match status" value="1"/>
</dbReference>